<feature type="compositionally biased region" description="Polar residues" evidence="11">
    <location>
        <begin position="108"/>
        <end position="132"/>
    </location>
</feature>
<proteinExistence type="inferred from homology"/>
<keyword evidence="5 10" id="KW-0653">Protein transport</keyword>
<sequence length="140" mass="15169">MFGIGTTEVLIILAVALVVIGPSKLPELARTLGKGMAEFRRMSSDLKHTIDMEADRSDSEQKRSDAQKELFGDKNEQSKRAEQQEASDQEKTAASDSPSEVDEAVASTEKTVQREANGQDRTVSAETPQSGSGEDKEPKA</sequence>
<evidence type="ECO:0000256" key="5">
    <source>
        <dbReference type="ARBA" id="ARBA00022927"/>
    </source>
</evidence>
<dbReference type="InterPro" id="IPR003369">
    <property type="entry name" value="TatA/B/E"/>
</dbReference>
<dbReference type="Pfam" id="PF02416">
    <property type="entry name" value="TatA_B_E"/>
    <property type="match status" value="1"/>
</dbReference>
<dbReference type="RefSeq" id="WP_015751432.1">
    <property type="nucleotide sequence ID" value="NC_013223.1"/>
</dbReference>
<dbReference type="GO" id="GO:0033281">
    <property type="term" value="C:TAT protein transport complex"/>
    <property type="evidence" value="ECO:0007669"/>
    <property type="project" value="UniProtKB-UniRule"/>
</dbReference>
<evidence type="ECO:0000256" key="7">
    <source>
        <dbReference type="ARBA" id="ARBA00023010"/>
    </source>
</evidence>
<evidence type="ECO:0000313" key="12">
    <source>
        <dbReference type="EMBL" id="ACV68278.1"/>
    </source>
</evidence>
<reference evidence="13" key="1">
    <citation type="submission" date="2009-09" db="EMBL/GenBank/DDBJ databases">
        <title>The complete chromosome of Desulfohalobium retbaense DSM 5692.</title>
        <authorList>
            <consortium name="US DOE Joint Genome Institute (JGI-PGF)"/>
            <person name="Lucas S."/>
            <person name="Copeland A."/>
            <person name="Lapidus A."/>
            <person name="Glavina del Rio T."/>
            <person name="Dalin E."/>
            <person name="Tice H."/>
            <person name="Bruce D."/>
            <person name="Goodwin L."/>
            <person name="Pitluck S."/>
            <person name="Kyrpides N."/>
            <person name="Mavromatis K."/>
            <person name="Ivanova N."/>
            <person name="Mikhailova N."/>
            <person name="Munk A.C."/>
            <person name="Brettin T."/>
            <person name="Detter J.C."/>
            <person name="Han C."/>
            <person name="Tapia R."/>
            <person name="Larimer F."/>
            <person name="Land M."/>
            <person name="Hauser L."/>
            <person name="Markowitz V."/>
            <person name="Cheng J.-F."/>
            <person name="Hugenholtz P."/>
            <person name="Woyke T."/>
            <person name="Wu D."/>
            <person name="Spring S."/>
            <person name="Klenk H.-P."/>
            <person name="Eisen J.A."/>
        </authorList>
    </citation>
    <scope>NUCLEOTIDE SEQUENCE [LARGE SCALE GENOMIC DNA]</scope>
    <source>
        <strain evidence="13">DSM 5692</strain>
    </source>
</reference>
<keyword evidence="7 10" id="KW-0811">Translocation</keyword>
<keyword evidence="3 10" id="KW-1003">Cell membrane</keyword>
<keyword evidence="6 10" id="KW-1133">Transmembrane helix</keyword>
<comment type="function">
    <text evidence="10">Part of the twin-arginine translocation (Tat) system that transports large folded proteins containing a characteristic twin-arginine motif in their signal peptide across membranes. TatA could form the protein-conducting channel of the Tat system.</text>
</comment>
<dbReference type="AlphaFoldDB" id="C8X1I1"/>
<dbReference type="eggNOG" id="COG1826">
    <property type="taxonomic scope" value="Bacteria"/>
</dbReference>
<reference evidence="12 13" key="2">
    <citation type="journal article" date="2010" name="Stand. Genomic Sci.">
        <title>Complete genome sequence of Desulfohalobium retbaense type strain (HR(100)).</title>
        <authorList>
            <person name="Spring S."/>
            <person name="Nolan M."/>
            <person name="Lapidus A."/>
            <person name="Glavina Del Rio T."/>
            <person name="Copeland A."/>
            <person name="Tice H."/>
            <person name="Cheng J.F."/>
            <person name="Lucas S."/>
            <person name="Land M."/>
            <person name="Chen F."/>
            <person name="Bruce D."/>
            <person name="Goodwin L."/>
            <person name="Pitluck S."/>
            <person name="Ivanova N."/>
            <person name="Mavromatis K."/>
            <person name="Mikhailova N."/>
            <person name="Pati A."/>
            <person name="Chen A."/>
            <person name="Palaniappan K."/>
            <person name="Hauser L."/>
            <person name="Chang Y.J."/>
            <person name="Jeffries C.D."/>
            <person name="Munk C."/>
            <person name="Kiss H."/>
            <person name="Chain P."/>
            <person name="Han C."/>
            <person name="Brettin T."/>
            <person name="Detter J.C."/>
            <person name="Schuler E."/>
            <person name="Goker M."/>
            <person name="Rohde M."/>
            <person name="Bristow J."/>
            <person name="Eisen J.A."/>
            <person name="Markowitz V."/>
            <person name="Hugenholtz P."/>
            <person name="Kyrpides N.C."/>
            <person name="Klenk H.P."/>
        </authorList>
    </citation>
    <scope>NUCLEOTIDE SEQUENCE [LARGE SCALE GENOMIC DNA]</scope>
    <source>
        <strain evidence="12 13">DSM 5692</strain>
    </source>
</reference>
<gene>
    <name evidence="10" type="primary">tatA</name>
    <name evidence="12" type="ordered locus">Dret_0990</name>
</gene>
<dbReference type="PANTHER" id="PTHR33162">
    <property type="entry name" value="SEC-INDEPENDENT PROTEIN TRANSLOCASE PROTEIN TATA, CHLOROPLASTIC"/>
    <property type="match status" value="1"/>
</dbReference>
<dbReference type="Gene3D" id="1.20.5.3310">
    <property type="match status" value="1"/>
</dbReference>
<evidence type="ECO:0000256" key="10">
    <source>
        <dbReference type="HAMAP-Rule" id="MF_00236"/>
    </source>
</evidence>
<keyword evidence="10" id="KW-0997">Cell inner membrane</keyword>
<comment type="subunit">
    <text evidence="10">Forms a complex with TatC.</text>
</comment>
<evidence type="ECO:0000256" key="4">
    <source>
        <dbReference type="ARBA" id="ARBA00022692"/>
    </source>
</evidence>
<dbReference type="GO" id="GO:0008320">
    <property type="term" value="F:protein transmembrane transporter activity"/>
    <property type="evidence" value="ECO:0007669"/>
    <property type="project" value="UniProtKB-UniRule"/>
</dbReference>
<evidence type="ECO:0000256" key="1">
    <source>
        <dbReference type="ARBA" id="ARBA00004167"/>
    </source>
</evidence>
<protein>
    <recommendedName>
        <fullName evidence="10">Sec-independent protein translocase protein TatA</fullName>
    </recommendedName>
</protein>
<evidence type="ECO:0000256" key="9">
    <source>
        <dbReference type="ARBA" id="ARBA00025340"/>
    </source>
</evidence>
<dbReference type="InterPro" id="IPR006312">
    <property type="entry name" value="TatA/E"/>
</dbReference>
<dbReference type="Proteomes" id="UP000001052">
    <property type="component" value="Chromosome"/>
</dbReference>
<dbReference type="GO" id="GO:0006886">
    <property type="term" value="P:intracellular protein transport"/>
    <property type="evidence" value="ECO:0007669"/>
    <property type="project" value="UniProtKB-ARBA"/>
</dbReference>
<dbReference type="NCBIfam" id="TIGR01410">
    <property type="entry name" value="tatB"/>
    <property type="match status" value="1"/>
</dbReference>
<evidence type="ECO:0000256" key="8">
    <source>
        <dbReference type="ARBA" id="ARBA00023136"/>
    </source>
</evidence>
<dbReference type="HOGENOM" id="CLU_086034_1_5_7"/>
<comment type="similarity">
    <text evidence="10">Belongs to the TatA/E family.</text>
</comment>
<keyword evidence="8 10" id="KW-0472">Membrane</keyword>
<dbReference type="KEGG" id="drt:Dret_0990"/>
<evidence type="ECO:0000256" key="6">
    <source>
        <dbReference type="ARBA" id="ARBA00022989"/>
    </source>
</evidence>
<feature type="region of interest" description="Disordered" evidence="11">
    <location>
        <begin position="42"/>
        <end position="140"/>
    </location>
</feature>
<accession>C8X1I1</accession>
<keyword evidence="2 10" id="KW-0813">Transport</keyword>
<dbReference type="STRING" id="485915.Dret_0990"/>
<comment type="subcellular location">
    <subcellularLocation>
        <location evidence="10">Cell inner membrane</location>
        <topology evidence="10">Single-pass membrane protein</topology>
    </subcellularLocation>
    <subcellularLocation>
        <location evidence="1">Membrane</location>
        <topology evidence="1">Single-pass membrane protein</topology>
    </subcellularLocation>
</comment>
<evidence type="ECO:0000256" key="2">
    <source>
        <dbReference type="ARBA" id="ARBA00022448"/>
    </source>
</evidence>
<dbReference type="GO" id="GO:0043953">
    <property type="term" value="P:protein transport by the Tat complex"/>
    <property type="evidence" value="ECO:0007669"/>
    <property type="project" value="UniProtKB-UniRule"/>
</dbReference>
<evidence type="ECO:0000313" key="13">
    <source>
        <dbReference type="Proteomes" id="UP000001052"/>
    </source>
</evidence>
<evidence type="ECO:0000256" key="11">
    <source>
        <dbReference type="SAM" id="MobiDB-lite"/>
    </source>
</evidence>
<name>C8X1I1_DESRD</name>
<dbReference type="InterPro" id="IPR018448">
    <property type="entry name" value="TatB"/>
</dbReference>
<dbReference type="PANTHER" id="PTHR33162:SF1">
    <property type="entry name" value="SEC-INDEPENDENT PROTEIN TRANSLOCASE PROTEIN TATA, CHLOROPLASTIC"/>
    <property type="match status" value="1"/>
</dbReference>
<keyword evidence="13" id="KW-1185">Reference proteome</keyword>
<dbReference type="HAMAP" id="MF_00236">
    <property type="entry name" value="TatA_E"/>
    <property type="match status" value="1"/>
</dbReference>
<feature type="compositionally biased region" description="Basic and acidic residues" evidence="11">
    <location>
        <begin position="42"/>
        <end position="93"/>
    </location>
</feature>
<evidence type="ECO:0000256" key="3">
    <source>
        <dbReference type="ARBA" id="ARBA00022475"/>
    </source>
</evidence>
<dbReference type="PRINTS" id="PR01506">
    <property type="entry name" value="TATBPROTEIN"/>
</dbReference>
<keyword evidence="4 10" id="KW-0812">Transmembrane</keyword>
<dbReference type="OrthoDB" id="9810561at2"/>
<comment type="function">
    <text evidence="9">Part of the twin-arginine translocation (Tat) system that transports large folded proteins containing a characteristic twin-arginine motif in their signal peptide across the thylakoid membrane. Involved in delta pH-dependent protein transport required for chloroplast development, especially thylakoid membrane formation. TATC and TATB mediate precursor recognition, whereas TATA facilitates translocation.</text>
</comment>
<organism evidence="12 13">
    <name type="scientific">Desulfohalobium retbaense (strain ATCC 49708 / DSM 5692 / JCM 16813 / HR100)</name>
    <dbReference type="NCBI Taxonomy" id="485915"/>
    <lineage>
        <taxon>Bacteria</taxon>
        <taxon>Pseudomonadati</taxon>
        <taxon>Thermodesulfobacteriota</taxon>
        <taxon>Desulfovibrionia</taxon>
        <taxon>Desulfovibrionales</taxon>
        <taxon>Desulfohalobiaceae</taxon>
        <taxon>Desulfohalobium</taxon>
    </lineage>
</organism>
<dbReference type="EMBL" id="CP001734">
    <property type="protein sequence ID" value="ACV68278.1"/>
    <property type="molecule type" value="Genomic_DNA"/>
</dbReference>